<organism evidence="1 2">
    <name type="scientific">Quercus suber</name>
    <name type="common">Cork oak</name>
    <dbReference type="NCBI Taxonomy" id="58331"/>
    <lineage>
        <taxon>Eukaryota</taxon>
        <taxon>Viridiplantae</taxon>
        <taxon>Streptophyta</taxon>
        <taxon>Embryophyta</taxon>
        <taxon>Tracheophyta</taxon>
        <taxon>Spermatophyta</taxon>
        <taxon>Magnoliopsida</taxon>
        <taxon>eudicotyledons</taxon>
        <taxon>Gunneridae</taxon>
        <taxon>Pentapetalae</taxon>
        <taxon>rosids</taxon>
        <taxon>fabids</taxon>
        <taxon>Fagales</taxon>
        <taxon>Fagaceae</taxon>
        <taxon>Quercus</taxon>
    </lineage>
</organism>
<dbReference type="Proteomes" id="UP000237347">
    <property type="component" value="Unassembled WGS sequence"/>
</dbReference>
<gene>
    <name evidence="1" type="ORF">CFP56_015052</name>
</gene>
<name>A0AAW0KUH2_QUESU</name>
<keyword evidence="2" id="KW-1185">Reference proteome</keyword>
<dbReference type="EMBL" id="PKMF04000236">
    <property type="protein sequence ID" value="KAK7841686.1"/>
    <property type="molecule type" value="Genomic_DNA"/>
</dbReference>
<proteinExistence type="predicted"/>
<accession>A0AAW0KUH2</accession>
<evidence type="ECO:0000313" key="2">
    <source>
        <dbReference type="Proteomes" id="UP000237347"/>
    </source>
</evidence>
<comment type="caution">
    <text evidence="1">The sequence shown here is derived from an EMBL/GenBank/DDBJ whole genome shotgun (WGS) entry which is preliminary data.</text>
</comment>
<evidence type="ECO:0000313" key="1">
    <source>
        <dbReference type="EMBL" id="KAK7841686.1"/>
    </source>
</evidence>
<protein>
    <submittedName>
        <fullName evidence="1">Uncharacterized protein</fullName>
    </submittedName>
</protein>
<dbReference type="AlphaFoldDB" id="A0AAW0KUH2"/>
<reference evidence="1 2" key="1">
    <citation type="journal article" date="2018" name="Sci. Data">
        <title>The draft genome sequence of cork oak.</title>
        <authorList>
            <person name="Ramos A.M."/>
            <person name="Usie A."/>
            <person name="Barbosa P."/>
            <person name="Barros P.M."/>
            <person name="Capote T."/>
            <person name="Chaves I."/>
            <person name="Simoes F."/>
            <person name="Abreu I."/>
            <person name="Carrasquinho I."/>
            <person name="Faro C."/>
            <person name="Guimaraes J.B."/>
            <person name="Mendonca D."/>
            <person name="Nobrega F."/>
            <person name="Rodrigues L."/>
            <person name="Saibo N.J.M."/>
            <person name="Varela M.C."/>
            <person name="Egas C."/>
            <person name="Matos J."/>
            <person name="Miguel C.M."/>
            <person name="Oliveira M.M."/>
            <person name="Ricardo C.P."/>
            <person name="Goncalves S."/>
        </authorList>
    </citation>
    <scope>NUCLEOTIDE SEQUENCE [LARGE SCALE GENOMIC DNA]</scope>
    <source>
        <strain evidence="2">cv. HL8</strain>
    </source>
</reference>
<sequence length="72" mass="8617">MQKSMGQYYRDLELKKEELDWLEKSFEECCDKLGSKEKQLETVKDSLYKYSDEVMMKGKEVELAEKKNKRLG</sequence>